<dbReference type="AlphaFoldDB" id="A0AAN8G3H0"/>
<protein>
    <submittedName>
        <fullName evidence="2">Uncharacterized protein</fullName>
    </submittedName>
</protein>
<dbReference type="EMBL" id="JAZGQO010000018">
    <property type="protein sequence ID" value="KAK6167063.1"/>
    <property type="molecule type" value="Genomic_DNA"/>
</dbReference>
<reference evidence="2 3" key="1">
    <citation type="submission" date="2024-01" db="EMBL/GenBank/DDBJ databases">
        <title>The genome of the rayed Mediterranean limpet Patella caerulea (Linnaeus, 1758).</title>
        <authorList>
            <person name="Anh-Thu Weber A."/>
            <person name="Halstead-Nussloch G."/>
        </authorList>
    </citation>
    <scope>NUCLEOTIDE SEQUENCE [LARGE SCALE GENOMIC DNA]</scope>
    <source>
        <strain evidence="2">AATW-2023a</strain>
        <tissue evidence="2">Whole specimen</tissue>
    </source>
</reference>
<name>A0AAN8G3H0_PATCE</name>
<evidence type="ECO:0000313" key="2">
    <source>
        <dbReference type="EMBL" id="KAK6167063.1"/>
    </source>
</evidence>
<proteinExistence type="predicted"/>
<gene>
    <name evidence="2" type="ORF">SNE40_021171</name>
</gene>
<dbReference type="Proteomes" id="UP001347796">
    <property type="component" value="Unassembled WGS sequence"/>
</dbReference>
<feature type="region of interest" description="Disordered" evidence="1">
    <location>
        <begin position="216"/>
        <end position="290"/>
    </location>
</feature>
<evidence type="ECO:0000256" key="1">
    <source>
        <dbReference type="SAM" id="MobiDB-lite"/>
    </source>
</evidence>
<accession>A0AAN8G3H0</accession>
<evidence type="ECO:0000313" key="3">
    <source>
        <dbReference type="Proteomes" id="UP001347796"/>
    </source>
</evidence>
<organism evidence="2 3">
    <name type="scientific">Patella caerulea</name>
    <name type="common">Rayed Mediterranean limpet</name>
    <dbReference type="NCBI Taxonomy" id="87958"/>
    <lineage>
        <taxon>Eukaryota</taxon>
        <taxon>Metazoa</taxon>
        <taxon>Spiralia</taxon>
        <taxon>Lophotrochozoa</taxon>
        <taxon>Mollusca</taxon>
        <taxon>Gastropoda</taxon>
        <taxon>Patellogastropoda</taxon>
        <taxon>Patelloidea</taxon>
        <taxon>Patellidae</taxon>
        <taxon>Patella</taxon>
    </lineage>
</organism>
<sequence>MEYTKKMTLVPESLLENLQSPRPAILQPSSARKTSELDVEIRHILEDPGLSDSEKAEKYSQKLREFLFHKNRAVEPPTVYVKQQDVTNKVPVNQTVVSDKVTIDESSQVMPSQVRSMPPLQSDILTTVPKSLKTKAGLLIEKLHQTPNITWDDKGTVAIQGKNITGSNITDLVNDLLRKRKYFNPIGWQELGKALSGYNLPQDLIGNADRYHYMTNPPPKVTPKGTPVYKQRRRSPSAEFMSRRGWMKPATSPAYIIDKTNSVQDLESTPSRRKTRRRQVSPDWLPYRNK</sequence>
<keyword evidence="3" id="KW-1185">Reference proteome</keyword>
<comment type="caution">
    <text evidence="2">The sequence shown here is derived from an EMBL/GenBank/DDBJ whole genome shotgun (WGS) entry which is preliminary data.</text>
</comment>
<feature type="compositionally biased region" description="Polar residues" evidence="1">
    <location>
        <begin position="259"/>
        <end position="269"/>
    </location>
</feature>